<keyword evidence="2" id="KW-0378">Hydrolase</keyword>
<keyword evidence="3" id="KW-1185">Reference proteome</keyword>
<dbReference type="Proteomes" id="UP000001745">
    <property type="component" value="Unassembled WGS sequence"/>
</dbReference>
<dbReference type="OrthoDB" id="17560at2759"/>
<organism evidence="2 3">
    <name type="scientific">Talaromyces stipitatus (strain ATCC 10500 / CBS 375.48 / QM 6759 / NRRL 1006)</name>
    <name type="common">Penicillium stipitatum</name>
    <dbReference type="NCBI Taxonomy" id="441959"/>
    <lineage>
        <taxon>Eukaryota</taxon>
        <taxon>Fungi</taxon>
        <taxon>Dikarya</taxon>
        <taxon>Ascomycota</taxon>
        <taxon>Pezizomycotina</taxon>
        <taxon>Eurotiomycetes</taxon>
        <taxon>Eurotiomycetidae</taxon>
        <taxon>Eurotiales</taxon>
        <taxon>Trichocomaceae</taxon>
        <taxon>Talaromyces</taxon>
        <taxon>Talaromyces sect. Talaromyces</taxon>
    </lineage>
</organism>
<protein>
    <submittedName>
        <fullName evidence="2">Dienelactone hydrolase, putative</fullName>
    </submittedName>
</protein>
<dbReference type="GO" id="GO:0016787">
    <property type="term" value="F:hydrolase activity"/>
    <property type="evidence" value="ECO:0007669"/>
    <property type="project" value="UniProtKB-KW"/>
</dbReference>
<sequence>MMPDLFLGDAVPLNKPGEFDMGKWRSGAYHPQGKNHLPETVDPIVEVCLSEMRSKYQCKKIGAVGYCFGGKYVVRHLIPGKMDVGYTAHPSHIDESELKGIKGPLAIAAAAKDNIFPAEKRHVSEEILQEVGFPYQINLYSGVSHGFGVRGDMNAGEVRYAMRSAFVQAVEWFNEYMKEK</sequence>
<feature type="domain" description="Dienelactone hydrolase" evidence="1">
    <location>
        <begin position="2"/>
        <end position="176"/>
    </location>
</feature>
<proteinExistence type="predicted"/>
<dbReference type="PANTHER" id="PTHR17630:SF44">
    <property type="entry name" value="PROTEIN AIM2"/>
    <property type="match status" value="1"/>
</dbReference>
<dbReference type="SUPFAM" id="SSF53474">
    <property type="entry name" value="alpha/beta-Hydrolases"/>
    <property type="match status" value="1"/>
</dbReference>
<dbReference type="RefSeq" id="XP_002481995.1">
    <property type="nucleotide sequence ID" value="XM_002481950.1"/>
</dbReference>
<dbReference type="Gene3D" id="3.40.50.1820">
    <property type="entry name" value="alpha/beta hydrolase"/>
    <property type="match status" value="1"/>
</dbReference>
<dbReference type="PhylomeDB" id="B8M9K1"/>
<evidence type="ECO:0000313" key="2">
    <source>
        <dbReference type="EMBL" id="EED18003.1"/>
    </source>
</evidence>
<dbReference type="InterPro" id="IPR029058">
    <property type="entry name" value="AB_hydrolase_fold"/>
</dbReference>
<dbReference type="HOGENOM" id="CLU_054590_2_1_1"/>
<dbReference type="EMBL" id="EQ962655">
    <property type="protein sequence ID" value="EED18003.1"/>
    <property type="molecule type" value="Genomic_DNA"/>
</dbReference>
<accession>B8M9K1</accession>
<dbReference type="PANTHER" id="PTHR17630">
    <property type="entry name" value="DIENELACTONE HYDROLASE"/>
    <property type="match status" value="1"/>
</dbReference>
<dbReference type="InterPro" id="IPR002925">
    <property type="entry name" value="Dienelactn_hydro"/>
</dbReference>
<reference evidence="3" key="1">
    <citation type="journal article" date="2015" name="Genome Announc.">
        <title>Genome sequence of the AIDS-associated pathogen Penicillium marneffei (ATCC18224) and its near taxonomic relative Talaromyces stipitatus (ATCC10500).</title>
        <authorList>
            <person name="Nierman W.C."/>
            <person name="Fedorova-Abrams N.D."/>
            <person name="Andrianopoulos A."/>
        </authorList>
    </citation>
    <scope>NUCLEOTIDE SEQUENCE [LARGE SCALE GENOMIC DNA]</scope>
    <source>
        <strain evidence="3">ATCC 10500 / CBS 375.48 / QM 6759 / NRRL 1006</strain>
    </source>
</reference>
<dbReference type="Pfam" id="PF01738">
    <property type="entry name" value="DLH"/>
    <property type="match status" value="1"/>
</dbReference>
<evidence type="ECO:0000259" key="1">
    <source>
        <dbReference type="Pfam" id="PF01738"/>
    </source>
</evidence>
<dbReference type="GeneID" id="8105834"/>
<name>B8M9K1_TALSN</name>
<gene>
    <name evidence="2" type="ORF">TSTA_117760</name>
</gene>
<dbReference type="VEuPathDB" id="FungiDB:TSTA_117760"/>
<evidence type="ECO:0000313" key="3">
    <source>
        <dbReference type="Proteomes" id="UP000001745"/>
    </source>
</evidence>
<dbReference type="AlphaFoldDB" id="B8M9K1"/>